<accession>A0A2P5WVV4</accession>
<protein>
    <submittedName>
        <fullName evidence="2">Uncharacterized protein</fullName>
    </submittedName>
</protein>
<evidence type="ECO:0000313" key="2">
    <source>
        <dbReference type="EMBL" id="PPR95204.1"/>
    </source>
</evidence>
<dbReference type="Proteomes" id="UP000239757">
    <property type="component" value="Unassembled WGS sequence"/>
</dbReference>
<dbReference type="EMBL" id="KZ666338">
    <property type="protein sequence ID" value="PPR95204.1"/>
    <property type="molecule type" value="Genomic_DNA"/>
</dbReference>
<gene>
    <name evidence="2" type="ORF">GOBAR_AA25459</name>
</gene>
<evidence type="ECO:0000313" key="3">
    <source>
        <dbReference type="Proteomes" id="UP000239757"/>
    </source>
</evidence>
<feature type="signal peptide" evidence="1">
    <location>
        <begin position="1"/>
        <end position="17"/>
    </location>
</feature>
<organism evidence="2 3">
    <name type="scientific">Gossypium barbadense</name>
    <name type="common">Sea Island cotton</name>
    <name type="synonym">Hibiscus barbadensis</name>
    <dbReference type="NCBI Taxonomy" id="3634"/>
    <lineage>
        <taxon>Eukaryota</taxon>
        <taxon>Viridiplantae</taxon>
        <taxon>Streptophyta</taxon>
        <taxon>Embryophyta</taxon>
        <taxon>Tracheophyta</taxon>
        <taxon>Spermatophyta</taxon>
        <taxon>Magnoliopsida</taxon>
        <taxon>eudicotyledons</taxon>
        <taxon>Gunneridae</taxon>
        <taxon>Pentapetalae</taxon>
        <taxon>rosids</taxon>
        <taxon>malvids</taxon>
        <taxon>Malvales</taxon>
        <taxon>Malvaceae</taxon>
        <taxon>Malvoideae</taxon>
        <taxon>Gossypium</taxon>
    </lineage>
</organism>
<feature type="chain" id="PRO_5015154478" evidence="1">
    <location>
        <begin position="18"/>
        <end position="129"/>
    </location>
</feature>
<name>A0A2P5WVV4_GOSBA</name>
<keyword evidence="1" id="KW-0732">Signal</keyword>
<sequence>MIAVVIASFILHPSAHSRQMASEGNIPRQHFDLICAKYLIIYNKDGAGIYCPRQQMEPPTLLAKPKGQFVFAPQMVLARIALEALSVPNYQRPLPFELTRMKTVHGLPHQSHGCNAWKLLLLEFIRFCL</sequence>
<proteinExistence type="predicted"/>
<reference evidence="2 3" key="1">
    <citation type="submission" date="2015-01" db="EMBL/GenBank/DDBJ databases">
        <title>Genome of allotetraploid Gossypium barbadense reveals genomic plasticity and fiber elongation in cotton evolution.</title>
        <authorList>
            <person name="Chen X."/>
            <person name="Liu X."/>
            <person name="Zhao B."/>
            <person name="Zheng H."/>
            <person name="Hu Y."/>
            <person name="Lu G."/>
            <person name="Yang C."/>
            <person name="Chen J."/>
            <person name="Shan C."/>
            <person name="Zhang L."/>
            <person name="Zhou Y."/>
            <person name="Wang L."/>
            <person name="Guo W."/>
            <person name="Bai Y."/>
            <person name="Ruan J."/>
            <person name="Shangguan X."/>
            <person name="Mao Y."/>
            <person name="Jiang J."/>
            <person name="Zhu Y."/>
            <person name="Lei J."/>
            <person name="Kang H."/>
            <person name="Chen S."/>
            <person name="He X."/>
            <person name="Wang R."/>
            <person name="Wang Y."/>
            <person name="Chen J."/>
            <person name="Wang L."/>
            <person name="Yu S."/>
            <person name="Wang B."/>
            <person name="Wei J."/>
            <person name="Song S."/>
            <person name="Lu X."/>
            <person name="Gao Z."/>
            <person name="Gu W."/>
            <person name="Deng X."/>
            <person name="Ma D."/>
            <person name="Wang S."/>
            <person name="Liang W."/>
            <person name="Fang L."/>
            <person name="Cai C."/>
            <person name="Zhu X."/>
            <person name="Zhou B."/>
            <person name="Zhang Y."/>
            <person name="Chen Z."/>
            <person name="Xu S."/>
            <person name="Zhu R."/>
            <person name="Wang S."/>
            <person name="Zhang T."/>
            <person name="Zhao G."/>
        </authorList>
    </citation>
    <scope>NUCLEOTIDE SEQUENCE [LARGE SCALE GENOMIC DNA]</scope>
    <source>
        <strain evidence="3">cv. Xinhai21</strain>
        <tissue evidence="2">Leaf</tissue>
    </source>
</reference>
<evidence type="ECO:0000256" key="1">
    <source>
        <dbReference type="SAM" id="SignalP"/>
    </source>
</evidence>
<dbReference type="AlphaFoldDB" id="A0A2P5WVV4"/>